<keyword evidence="2" id="KW-1185">Reference proteome</keyword>
<organism evidence="1 2">
    <name type="scientific">Dubosiella muris</name>
    <dbReference type="NCBI Taxonomy" id="3038133"/>
    <lineage>
        <taxon>Bacteria</taxon>
        <taxon>Bacillati</taxon>
        <taxon>Bacillota</taxon>
        <taxon>Erysipelotrichia</taxon>
        <taxon>Erysipelotrichales</taxon>
        <taxon>Erysipelotrichaceae</taxon>
        <taxon>Dubosiella</taxon>
    </lineage>
</organism>
<dbReference type="Proteomes" id="UP000308836">
    <property type="component" value="Unassembled WGS sequence"/>
</dbReference>
<gene>
    <name evidence="1" type="ORF">E5336_07035</name>
</gene>
<dbReference type="EMBL" id="SRYG01000013">
    <property type="protein sequence ID" value="TGY65728.1"/>
    <property type="molecule type" value="Genomic_DNA"/>
</dbReference>
<sequence length="271" mass="32354">MNNHQYYFMIQQFTLFSDFFMYEVFSRSKPAITLLARILTGKPDLVVKRWGMEVKKGLPFFRHVRYDLFVEDMEGNLYNFEIENGRRALGQRALFNLSVLVSHMVKPNEPFCALNESWVVFLTRKDFMRRNEPFYTYEWFDRKWKRILHTKAHIRFVNGEYRGDDAIGKLMHDFHCTNPDDMFYDELREAVSYFKKEPKGVNAMCEIMREFEKESRNKGRAEERKKAKKRMEAIMRKLYAKGMDCPTIAEVTGQTVSKVETFFQKQALNKG</sequence>
<comment type="caution">
    <text evidence="1">The sequence shown here is derived from an EMBL/GenBank/DDBJ whole genome shotgun (WGS) entry which is preliminary data.</text>
</comment>
<protein>
    <submittedName>
        <fullName evidence="1">Uncharacterized protein</fullName>
    </submittedName>
</protein>
<reference evidence="1" key="1">
    <citation type="submission" date="2019-04" db="EMBL/GenBank/DDBJ databases">
        <title>Microbes associate with the intestines of laboratory mice.</title>
        <authorList>
            <person name="Navarre W."/>
            <person name="Wong E."/>
            <person name="Huang K."/>
            <person name="Tropini C."/>
            <person name="Ng K."/>
            <person name="Yu B."/>
        </authorList>
    </citation>
    <scope>NUCLEOTIDE SEQUENCE</scope>
    <source>
        <strain evidence="1">NM09_H32</strain>
    </source>
</reference>
<accession>A0AC61R710</accession>
<proteinExistence type="predicted"/>
<evidence type="ECO:0000313" key="2">
    <source>
        <dbReference type="Proteomes" id="UP000308836"/>
    </source>
</evidence>
<name>A0AC61R710_9FIRM</name>
<evidence type="ECO:0000313" key="1">
    <source>
        <dbReference type="EMBL" id="TGY65728.1"/>
    </source>
</evidence>